<keyword evidence="11" id="KW-1185">Reference proteome</keyword>
<reference evidence="10" key="1">
    <citation type="submission" date="2022-03" db="EMBL/GenBank/DDBJ databases">
        <authorList>
            <person name="Legras J.-L."/>
            <person name="Devillers H."/>
            <person name="Grondin C."/>
        </authorList>
    </citation>
    <scope>NUCLEOTIDE SEQUENCE</scope>
    <source>
        <strain evidence="10">CLIB 1423</strain>
    </source>
</reference>
<evidence type="ECO:0000313" key="11">
    <source>
        <dbReference type="Proteomes" id="UP000837801"/>
    </source>
</evidence>
<comment type="subunit">
    <text evidence="7">Component of the endosomal sorting complex required for transport II (ESCRT-II).</text>
</comment>
<comment type="subcellular location">
    <subcellularLocation>
        <location evidence="7">Cytoplasm</location>
    </subcellularLocation>
    <subcellularLocation>
        <location evidence="7">Endosome</location>
    </subcellularLocation>
</comment>
<dbReference type="InterPro" id="IPR040608">
    <property type="entry name" value="Snf8/Vps36"/>
</dbReference>
<dbReference type="PROSITE" id="PS01358">
    <property type="entry name" value="ZF_RANBP2_1"/>
    <property type="match status" value="1"/>
</dbReference>
<dbReference type="SUPFAM" id="SSF50729">
    <property type="entry name" value="PH domain-like"/>
    <property type="match status" value="1"/>
</dbReference>
<dbReference type="GO" id="GO:0008270">
    <property type="term" value="F:zinc ion binding"/>
    <property type="evidence" value="ECO:0007669"/>
    <property type="project" value="UniProtKB-KW"/>
</dbReference>
<feature type="compositionally biased region" description="Low complexity" evidence="8">
    <location>
        <begin position="318"/>
        <end position="338"/>
    </location>
</feature>
<keyword evidence="4" id="KW-0863">Zinc-finger</keyword>
<dbReference type="PANTHER" id="PTHR13128">
    <property type="entry name" value="VACUOLAR PROTEIN-SORTING-ASSOCIATED PROTEIN 36"/>
    <property type="match status" value="1"/>
</dbReference>
<dbReference type="InterPro" id="IPR036388">
    <property type="entry name" value="WH-like_DNA-bd_sf"/>
</dbReference>
<keyword evidence="7" id="KW-0963">Cytoplasm</keyword>
<dbReference type="PANTHER" id="PTHR13128:SF12">
    <property type="entry name" value="VACUOLAR PROTEIN-SORTING-ASSOCIATED PROTEIN 36"/>
    <property type="match status" value="1"/>
</dbReference>
<comment type="similarity">
    <text evidence="1 7">Belongs to the VPS36 family.</text>
</comment>
<dbReference type="GO" id="GO:0031902">
    <property type="term" value="C:late endosome membrane"/>
    <property type="evidence" value="ECO:0007669"/>
    <property type="project" value="UniProtKB-UniRule"/>
</dbReference>
<evidence type="ECO:0000256" key="4">
    <source>
        <dbReference type="ARBA" id="ARBA00022771"/>
    </source>
</evidence>
<keyword evidence="7" id="KW-0967">Endosome</keyword>
<feature type="domain" description="GLUE N-terminal" evidence="9">
    <location>
        <begin position="7"/>
        <end position="299"/>
    </location>
</feature>
<dbReference type="GO" id="GO:0032266">
    <property type="term" value="F:phosphatidylinositol-3-phosphate binding"/>
    <property type="evidence" value="ECO:0007669"/>
    <property type="project" value="UniProtKB-UniRule"/>
</dbReference>
<evidence type="ECO:0000256" key="5">
    <source>
        <dbReference type="ARBA" id="ARBA00022833"/>
    </source>
</evidence>
<evidence type="ECO:0000259" key="9">
    <source>
        <dbReference type="PROSITE" id="PS51495"/>
    </source>
</evidence>
<evidence type="ECO:0000313" key="10">
    <source>
        <dbReference type="EMBL" id="CAH2351552.1"/>
    </source>
</evidence>
<dbReference type="GO" id="GO:0000814">
    <property type="term" value="C:ESCRT II complex"/>
    <property type="evidence" value="ECO:0007669"/>
    <property type="project" value="UniProtKB-UniRule"/>
</dbReference>
<dbReference type="InterPro" id="IPR036443">
    <property type="entry name" value="Znf_RanBP2_sf"/>
</dbReference>
<comment type="function">
    <text evidence="7">Component of the ESCRT-II complex (endosomal sorting complex required for transport II), which is required for multivesicular body (MVB) formation and sorting of endosomal cargo proteins into MVBs.</text>
</comment>
<dbReference type="Gene3D" id="2.30.29.30">
    <property type="entry name" value="Pleckstrin-homology domain (PH domain)/Phosphotyrosine-binding domain (PTB)"/>
    <property type="match status" value="1"/>
</dbReference>
<dbReference type="GO" id="GO:0043328">
    <property type="term" value="P:protein transport to vacuole involved in ubiquitin-dependent protein catabolic process via the multivesicular body sorting pathway"/>
    <property type="evidence" value="ECO:0007669"/>
    <property type="project" value="UniProtKB-UniRule"/>
</dbReference>
<dbReference type="GO" id="GO:0043130">
    <property type="term" value="F:ubiquitin binding"/>
    <property type="evidence" value="ECO:0007669"/>
    <property type="project" value="UniProtKB-UniRule"/>
</dbReference>
<evidence type="ECO:0000256" key="3">
    <source>
        <dbReference type="ARBA" id="ARBA00022723"/>
    </source>
</evidence>
<accession>A0A9P0QMQ0</accession>
<keyword evidence="5" id="KW-0862">Zinc</keyword>
<dbReference type="Proteomes" id="UP000837801">
    <property type="component" value="Unassembled WGS sequence"/>
</dbReference>
<keyword evidence="6 7" id="KW-0653">Protein transport</keyword>
<dbReference type="SMART" id="SM00547">
    <property type="entry name" value="ZnF_RBZ"/>
    <property type="match status" value="2"/>
</dbReference>
<dbReference type="Pfam" id="PF04157">
    <property type="entry name" value="EAP30"/>
    <property type="match status" value="1"/>
</dbReference>
<keyword evidence="2 7" id="KW-0813">Transport</keyword>
<evidence type="ECO:0000256" key="6">
    <source>
        <dbReference type="ARBA" id="ARBA00022927"/>
    </source>
</evidence>
<gene>
    <name evidence="10" type="ORF">CLIB1423_04S00584</name>
</gene>
<name>A0A9P0QMQ0_9ASCO</name>
<feature type="region of interest" description="Disordered" evidence="8">
    <location>
        <begin position="316"/>
        <end position="338"/>
    </location>
</feature>
<dbReference type="InterPro" id="IPR001876">
    <property type="entry name" value="Znf_RanBP2"/>
</dbReference>
<evidence type="ECO:0000256" key="2">
    <source>
        <dbReference type="ARBA" id="ARBA00022448"/>
    </source>
</evidence>
<evidence type="ECO:0000256" key="7">
    <source>
        <dbReference type="RuleBase" id="RU367095"/>
    </source>
</evidence>
<dbReference type="InterPro" id="IPR036390">
    <property type="entry name" value="WH_DNA-bd_sf"/>
</dbReference>
<proteinExistence type="inferred from homology"/>
<sequence length="594" mass="66504">MNVWKSVLLNRSGRPILEEGEHNLYVREDIGLYQGKSKVINRQNGRVYITNQRIIYVDSETLDNSLCVLIKEIVKLESSEGFLRSSPKVKLFFKNKKGGEVDNSESSSISVSTSSNIANERWICMICTFSNIGTASVCASCGIRKMELKALSSQSTGQSAPPAKDQIIEDTATVAQEGPKSSINASSSSSFKLNACPACTFLNHSSMKYCEICGTELPKSSNVTSTSSVSTAMQATYSVASPSNGSSSSLPINLQLEDSKDMDTPYIKFSFRKGGEEKFRQILDEQLELLKWEQLVFKGNINKNGTKLNDDIYLQQESNNSNNNSSITNNGIKSNGSNSNFNKSNIGIHGLEQIGEQQRKLNELVLTSSLEDLEQLMYKAKDLIKLSASFSNIVKPIPVTEQLIPPLNITKTSKLFHRELSRNISEYLHTITLTKTSSMITLQDLFAHYNRYLSSTQGFGTELISDVDLSKAIELFNELKLPFKKKKYDKSGLVVITPNLTNDYSKLIKEYIEKEKQKFEDQRRSFENFKIEGIDEFVEGSDIEYFKGKSVSEIAESFSWSYSIAEEEIETCVSNGTLVIDQNITGTYYFLNEF</sequence>
<dbReference type="InterPro" id="IPR011993">
    <property type="entry name" value="PH-like_dom_sf"/>
</dbReference>
<dbReference type="AlphaFoldDB" id="A0A9P0QMQ0"/>
<protein>
    <recommendedName>
        <fullName evidence="7">Vacuolar protein-sorting-associated protein 36</fullName>
    </recommendedName>
    <alternativeName>
        <fullName evidence="7">ESCRT-II complex subunit VPS36</fullName>
    </alternativeName>
</protein>
<comment type="caution">
    <text evidence="10">The sequence shown here is derived from an EMBL/GenBank/DDBJ whole genome shotgun (WGS) entry which is preliminary data.</text>
</comment>
<dbReference type="InterPro" id="IPR037855">
    <property type="entry name" value="Vps36"/>
</dbReference>
<dbReference type="SUPFAM" id="SSF46785">
    <property type="entry name" value="Winged helix' DNA-binding domain"/>
    <property type="match status" value="1"/>
</dbReference>
<dbReference type="Gene3D" id="1.10.10.10">
    <property type="entry name" value="Winged helix-like DNA-binding domain superfamily/Winged helix DNA-binding domain"/>
    <property type="match status" value="2"/>
</dbReference>
<dbReference type="InterPro" id="IPR021648">
    <property type="entry name" value="GLUE_dom"/>
</dbReference>
<dbReference type="SUPFAM" id="SSF90209">
    <property type="entry name" value="Ran binding protein zinc finger-like"/>
    <property type="match status" value="1"/>
</dbReference>
<dbReference type="Gene3D" id="2.30.30.380">
    <property type="entry name" value="Zn-finger domain of Sec23/24"/>
    <property type="match status" value="1"/>
</dbReference>
<organism evidence="10 11">
    <name type="scientific">[Candida] railenensis</name>
    <dbReference type="NCBI Taxonomy" id="45579"/>
    <lineage>
        <taxon>Eukaryota</taxon>
        <taxon>Fungi</taxon>
        <taxon>Dikarya</taxon>
        <taxon>Ascomycota</taxon>
        <taxon>Saccharomycotina</taxon>
        <taxon>Pichiomycetes</taxon>
        <taxon>Debaryomycetaceae</taxon>
        <taxon>Kurtzmaniella</taxon>
    </lineage>
</organism>
<keyword evidence="3" id="KW-0479">Metal-binding</keyword>
<dbReference type="EMBL" id="CAKXYY010000004">
    <property type="protein sequence ID" value="CAH2351552.1"/>
    <property type="molecule type" value="Genomic_DNA"/>
</dbReference>
<dbReference type="Pfam" id="PF11605">
    <property type="entry name" value="Vps36_ESCRT-II"/>
    <property type="match status" value="1"/>
</dbReference>
<dbReference type="PROSITE" id="PS51495">
    <property type="entry name" value="GLUE"/>
    <property type="match status" value="1"/>
</dbReference>
<evidence type="ECO:0000256" key="1">
    <source>
        <dbReference type="ARBA" id="ARBA00009697"/>
    </source>
</evidence>
<dbReference type="OrthoDB" id="271448at2759"/>
<evidence type="ECO:0000256" key="8">
    <source>
        <dbReference type="SAM" id="MobiDB-lite"/>
    </source>
</evidence>